<keyword evidence="4" id="KW-1185">Reference proteome</keyword>
<dbReference type="SMART" id="SM00060">
    <property type="entry name" value="FN3"/>
    <property type="match status" value="3"/>
</dbReference>
<evidence type="ECO:0000313" key="3">
    <source>
        <dbReference type="EMBL" id="VDM21669.1"/>
    </source>
</evidence>
<dbReference type="InterPro" id="IPR013783">
    <property type="entry name" value="Ig-like_fold"/>
</dbReference>
<evidence type="ECO:0000256" key="1">
    <source>
        <dbReference type="SAM" id="MobiDB-lite"/>
    </source>
</evidence>
<evidence type="ECO:0000313" key="4">
    <source>
        <dbReference type="Proteomes" id="UP000274429"/>
    </source>
</evidence>
<organism evidence="5">
    <name type="scientific">Hydatigena taeniaeformis</name>
    <name type="common">Feline tapeworm</name>
    <name type="synonym">Taenia taeniaeformis</name>
    <dbReference type="NCBI Taxonomy" id="6205"/>
    <lineage>
        <taxon>Eukaryota</taxon>
        <taxon>Metazoa</taxon>
        <taxon>Spiralia</taxon>
        <taxon>Lophotrochozoa</taxon>
        <taxon>Platyhelminthes</taxon>
        <taxon>Cestoda</taxon>
        <taxon>Eucestoda</taxon>
        <taxon>Cyclophyllidea</taxon>
        <taxon>Taeniidae</taxon>
        <taxon>Hydatigera</taxon>
    </lineage>
</organism>
<protein>
    <submittedName>
        <fullName evidence="5">Fibronectin type-III domain-containing protein</fullName>
    </submittedName>
</protein>
<sequence length="379" mass="42636">MRANDYDKSVVNFTKKDSLTLKMVLHLWLILFTAFALPENGTGYFIPNLRWVYVGHNGLMLRWDTAQFAYQKVEWVRMVAELVDSPVEKKEESANMESGRITLYGFEPYTYYRVTVQGYRDGRVLFDLGSFIRTLPTAPAGVLPPTGRAISTEEIELQWLAPTRPNGILKPYVLTCFDVSNSWSPVSVTTKNNETLSVSIENLHPGTEYRCYVLASTVPGVGQISRYCERRSELSNPIRTMALAPSRIPRPKGKAISSTEIELTWSKPKHSNGILKPYLVTCLDVTHCSAPSRITTNDSETTSVVVGNLIPNTFYQCSVMTSTIPAIGQDATQCERRSELSTPIRTMSLVEFGRHISNPQGSGRRHHNLQPYTFKEGIR</sequence>
<dbReference type="InterPro" id="IPR036116">
    <property type="entry name" value="FN3_sf"/>
</dbReference>
<dbReference type="WBParaSite" id="TTAC_0000299401-mRNA-1">
    <property type="protein sequence ID" value="TTAC_0000299401-mRNA-1"/>
    <property type="gene ID" value="TTAC_0000299401"/>
</dbReference>
<name>A0A0R3WQF4_HYDTA</name>
<dbReference type="GO" id="GO:0016020">
    <property type="term" value="C:membrane"/>
    <property type="evidence" value="ECO:0007669"/>
    <property type="project" value="UniProtKB-SubCell"/>
</dbReference>
<dbReference type="AlphaFoldDB" id="A0A0R3WQF4"/>
<dbReference type="STRING" id="6205.A0A0R3WQF4"/>
<dbReference type="PROSITE" id="PS50853">
    <property type="entry name" value="FN3"/>
    <property type="match status" value="2"/>
</dbReference>
<evidence type="ECO:0000313" key="5">
    <source>
        <dbReference type="WBParaSite" id="TTAC_0000299401-mRNA-1"/>
    </source>
</evidence>
<feature type="domain" description="Fibronectin type-III" evidence="2">
    <location>
        <begin position="245"/>
        <end position="341"/>
    </location>
</feature>
<reference evidence="3 4" key="2">
    <citation type="submission" date="2018-11" db="EMBL/GenBank/DDBJ databases">
        <authorList>
            <consortium name="Pathogen Informatics"/>
        </authorList>
    </citation>
    <scope>NUCLEOTIDE SEQUENCE [LARGE SCALE GENOMIC DNA]</scope>
</reference>
<accession>A0A0R3WQF4</accession>
<dbReference type="CDD" id="cd00063">
    <property type="entry name" value="FN3"/>
    <property type="match status" value="2"/>
</dbReference>
<dbReference type="Gene3D" id="2.60.40.10">
    <property type="entry name" value="Immunoglobulins"/>
    <property type="match status" value="2"/>
</dbReference>
<feature type="region of interest" description="Disordered" evidence="1">
    <location>
        <begin position="356"/>
        <end position="379"/>
    </location>
</feature>
<dbReference type="InterPro" id="IPR050713">
    <property type="entry name" value="RTP_Phos/Ushers"/>
</dbReference>
<dbReference type="Pfam" id="PF00041">
    <property type="entry name" value="fn3"/>
    <property type="match status" value="2"/>
</dbReference>
<dbReference type="SUPFAM" id="SSF49265">
    <property type="entry name" value="Fibronectin type III"/>
    <property type="match status" value="2"/>
</dbReference>
<feature type="domain" description="Fibronectin type-III" evidence="2">
    <location>
        <begin position="141"/>
        <end position="235"/>
    </location>
</feature>
<gene>
    <name evidence="3" type="ORF">TTAC_LOCUS2979</name>
</gene>
<dbReference type="PANTHER" id="PTHR46957">
    <property type="entry name" value="CYTOKINE RECEPTOR"/>
    <property type="match status" value="1"/>
</dbReference>
<dbReference type="OrthoDB" id="5984158at2759"/>
<reference evidence="5" key="1">
    <citation type="submission" date="2017-02" db="UniProtKB">
        <authorList>
            <consortium name="WormBaseParasite"/>
        </authorList>
    </citation>
    <scope>IDENTIFICATION</scope>
</reference>
<dbReference type="PANTHER" id="PTHR46957:SF3">
    <property type="entry name" value="CYTOKINE RECEPTOR"/>
    <property type="match status" value="1"/>
</dbReference>
<dbReference type="EMBL" id="UYWX01001764">
    <property type="protein sequence ID" value="VDM21669.1"/>
    <property type="molecule type" value="Genomic_DNA"/>
</dbReference>
<proteinExistence type="predicted"/>
<dbReference type="InterPro" id="IPR003961">
    <property type="entry name" value="FN3_dom"/>
</dbReference>
<dbReference type="Proteomes" id="UP000274429">
    <property type="component" value="Unassembled WGS sequence"/>
</dbReference>
<evidence type="ECO:0000259" key="2">
    <source>
        <dbReference type="PROSITE" id="PS50853"/>
    </source>
</evidence>